<reference evidence="1 2" key="1">
    <citation type="submission" date="2020-05" db="EMBL/GenBank/DDBJ databases">
        <title>Identification and distribution of gene clusters putatively required for synthesis of sphingolipid metabolism inhibitors in phylogenetically diverse species of the filamentous fungus Fusarium.</title>
        <authorList>
            <person name="Kim H.-S."/>
            <person name="Busman M."/>
            <person name="Brown D.W."/>
            <person name="Divon H."/>
            <person name="Uhlig S."/>
            <person name="Proctor R.H."/>
        </authorList>
    </citation>
    <scope>NUCLEOTIDE SEQUENCE [LARGE SCALE GENOMIC DNA]</scope>
    <source>
        <strain evidence="1 2">NRRL 66235</strain>
    </source>
</reference>
<accession>A0A8H6DB61</accession>
<gene>
    <name evidence="1" type="ORF">FMUND_9708</name>
</gene>
<name>A0A8H6DB61_9HYPO</name>
<protein>
    <submittedName>
        <fullName evidence="1">Uncharacterized protein</fullName>
    </submittedName>
</protein>
<organism evidence="1 2">
    <name type="scientific">Fusarium mundagurra</name>
    <dbReference type="NCBI Taxonomy" id="1567541"/>
    <lineage>
        <taxon>Eukaryota</taxon>
        <taxon>Fungi</taxon>
        <taxon>Dikarya</taxon>
        <taxon>Ascomycota</taxon>
        <taxon>Pezizomycotina</taxon>
        <taxon>Sordariomycetes</taxon>
        <taxon>Hypocreomycetidae</taxon>
        <taxon>Hypocreales</taxon>
        <taxon>Nectriaceae</taxon>
        <taxon>Fusarium</taxon>
        <taxon>Fusarium fujikuroi species complex</taxon>
    </lineage>
</organism>
<keyword evidence="2" id="KW-1185">Reference proteome</keyword>
<dbReference type="OrthoDB" id="5101510at2759"/>
<evidence type="ECO:0000313" key="1">
    <source>
        <dbReference type="EMBL" id="KAF5710085.1"/>
    </source>
</evidence>
<dbReference type="AlphaFoldDB" id="A0A8H6DB61"/>
<dbReference type="Proteomes" id="UP000544331">
    <property type="component" value="Unassembled WGS sequence"/>
</dbReference>
<evidence type="ECO:0000313" key="2">
    <source>
        <dbReference type="Proteomes" id="UP000544331"/>
    </source>
</evidence>
<proteinExistence type="predicted"/>
<dbReference type="EMBL" id="JAAOAN010000346">
    <property type="protein sequence ID" value="KAF5710085.1"/>
    <property type="molecule type" value="Genomic_DNA"/>
</dbReference>
<sequence length="240" mass="26345">MEFIWNKFSYDRAAVIEDAFSIATSRGQQEWSNADKDIMSQAADDIVRSLGGDDGLTFVEFEILVAYAAHADPRTQLRFLDNLVDVIRASRSIGSLSYYDEQFMDFVAGIHDGLITAARRNAGLYVSPDPNADIAQHVIYEGQAPVDSMQLPSGETTRTWKSEYEEVSGAGKYTSAVIETVTGDAFMSGVAYSTTSTTSSSFNPSSIPMIGIHEASVDIPQSVEDFEELTPERGFDEGRF</sequence>
<comment type="caution">
    <text evidence="1">The sequence shown here is derived from an EMBL/GenBank/DDBJ whole genome shotgun (WGS) entry which is preliminary data.</text>
</comment>